<dbReference type="InterPro" id="IPR016940">
    <property type="entry name" value="ComGC"/>
</dbReference>
<dbReference type="SUPFAM" id="SSF54523">
    <property type="entry name" value="Pili subunits"/>
    <property type="match status" value="1"/>
</dbReference>
<gene>
    <name evidence="11" type="ORF">MUN88_15525</name>
</gene>
<evidence type="ECO:0000313" key="11">
    <source>
        <dbReference type="EMBL" id="UOQ47462.1"/>
    </source>
</evidence>
<dbReference type="NCBIfam" id="TIGR02532">
    <property type="entry name" value="IV_pilin_GFxxxE"/>
    <property type="match status" value="1"/>
</dbReference>
<dbReference type="Proteomes" id="UP000831782">
    <property type="component" value="Chromosome"/>
</dbReference>
<keyword evidence="3 10" id="KW-1003">Cell membrane</keyword>
<comment type="similarity">
    <text evidence="9 10">Belongs to the ComGC family.</text>
</comment>
<dbReference type="PIRSF" id="PIRSF029928">
    <property type="entry name" value="Late_competence_ComGC"/>
    <property type="match status" value="1"/>
</dbReference>
<keyword evidence="4" id="KW-0488">Methylation</keyword>
<evidence type="ECO:0000256" key="4">
    <source>
        <dbReference type="ARBA" id="ARBA00022481"/>
    </source>
</evidence>
<protein>
    <recommendedName>
        <fullName evidence="10">ComG operon protein 3</fullName>
    </recommendedName>
</protein>
<evidence type="ECO:0000256" key="10">
    <source>
        <dbReference type="PIRNR" id="PIRNR029928"/>
    </source>
</evidence>
<comment type="function">
    <text evidence="10">Required for transformation and DNA binding.</text>
</comment>
<keyword evidence="7 10" id="KW-0472">Membrane</keyword>
<sequence length="106" mass="11812">MKNQKGFTLIEMLIVLAVISILMLLFIPNLADKSQTINNKGCDALLQMTENQLASYELEEGEEPATLQSLVDNDYLETTECANGKKEITKNTTGELTISNKNDEEE</sequence>
<organism evidence="11 12">
    <name type="scientific">Gracilibacillus caseinilyticus</name>
    <dbReference type="NCBI Taxonomy" id="2932256"/>
    <lineage>
        <taxon>Bacteria</taxon>
        <taxon>Bacillati</taxon>
        <taxon>Bacillota</taxon>
        <taxon>Bacilli</taxon>
        <taxon>Bacillales</taxon>
        <taxon>Bacillaceae</taxon>
        <taxon>Gracilibacillus</taxon>
    </lineage>
</organism>
<feature type="transmembrane region" description="Helical" evidence="10">
    <location>
        <begin position="6"/>
        <end position="27"/>
    </location>
</feature>
<keyword evidence="10" id="KW-0813">Transport</keyword>
<dbReference type="EMBL" id="CP095072">
    <property type="protein sequence ID" value="UOQ47462.1"/>
    <property type="molecule type" value="Genomic_DNA"/>
</dbReference>
<dbReference type="PROSITE" id="PS00409">
    <property type="entry name" value="PROKAR_NTER_METHYL"/>
    <property type="match status" value="1"/>
</dbReference>
<evidence type="ECO:0000313" key="12">
    <source>
        <dbReference type="Proteomes" id="UP000831782"/>
    </source>
</evidence>
<dbReference type="InterPro" id="IPR012902">
    <property type="entry name" value="N_methyl_site"/>
</dbReference>
<dbReference type="RefSeq" id="WP_244716615.1">
    <property type="nucleotide sequence ID" value="NZ_CP095072.1"/>
</dbReference>
<dbReference type="InterPro" id="IPR000983">
    <property type="entry name" value="Bac_GSPG_pilin"/>
</dbReference>
<dbReference type="Pfam" id="PF07963">
    <property type="entry name" value="N_methyl"/>
    <property type="match status" value="1"/>
</dbReference>
<keyword evidence="12" id="KW-1185">Reference proteome</keyword>
<evidence type="ECO:0000256" key="5">
    <source>
        <dbReference type="ARBA" id="ARBA00022692"/>
    </source>
</evidence>
<reference evidence="11 12" key="1">
    <citation type="submission" date="2022-04" db="EMBL/GenBank/DDBJ databases">
        <title>Gracilibacillus sp. isolated from saltern.</title>
        <authorList>
            <person name="Won M."/>
            <person name="Lee C.-M."/>
            <person name="Woen H.-Y."/>
            <person name="Kwon S.-W."/>
        </authorList>
    </citation>
    <scope>NUCLEOTIDE SEQUENCE [LARGE SCALE GENOMIC DNA]</scope>
    <source>
        <strain evidence="11 12">SSWR10-1</strain>
    </source>
</reference>
<name>A0ABY4EUI6_9BACI</name>
<dbReference type="NCBIfam" id="NF040999">
    <property type="entry name" value="pilin_ComGC"/>
    <property type="match status" value="1"/>
</dbReference>
<evidence type="ECO:0000256" key="6">
    <source>
        <dbReference type="ARBA" id="ARBA00022989"/>
    </source>
</evidence>
<evidence type="ECO:0000256" key="8">
    <source>
        <dbReference type="ARBA" id="ARBA00023287"/>
    </source>
</evidence>
<evidence type="ECO:0000256" key="1">
    <source>
        <dbReference type="ARBA" id="ARBA00004162"/>
    </source>
</evidence>
<dbReference type="InterPro" id="IPR045584">
    <property type="entry name" value="Pilin-like"/>
</dbReference>
<proteinExistence type="inferred from homology"/>
<comment type="subcellular location">
    <subcellularLocation>
        <location evidence="1">Cell membrane</location>
        <topology evidence="1">Single-pass membrane protein</topology>
    </subcellularLocation>
    <subcellularLocation>
        <location evidence="2">Cell surface</location>
    </subcellularLocation>
</comment>
<evidence type="ECO:0000256" key="3">
    <source>
        <dbReference type="ARBA" id="ARBA00022475"/>
    </source>
</evidence>
<accession>A0ABY4EUI6</accession>
<comment type="subunit">
    <text evidence="10">Homodimer.</text>
</comment>
<dbReference type="PRINTS" id="PR00813">
    <property type="entry name" value="BCTERIALGSPG"/>
</dbReference>
<evidence type="ECO:0000256" key="7">
    <source>
        <dbReference type="ARBA" id="ARBA00023136"/>
    </source>
</evidence>
<keyword evidence="6 10" id="KW-1133">Transmembrane helix</keyword>
<keyword evidence="5 10" id="KW-0812">Transmembrane</keyword>
<evidence type="ECO:0000256" key="9">
    <source>
        <dbReference type="ARBA" id="ARBA00043982"/>
    </source>
</evidence>
<keyword evidence="8 10" id="KW-0178">Competence</keyword>
<dbReference type="Gene3D" id="3.30.700.10">
    <property type="entry name" value="Glycoprotein, Type 4 Pilin"/>
    <property type="match status" value="1"/>
</dbReference>
<evidence type="ECO:0000256" key="2">
    <source>
        <dbReference type="ARBA" id="ARBA00004241"/>
    </source>
</evidence>